<dbReference type="PANTHER" id="PTHR36216">
    <property type="entry name" value="TRANSCRIPTIONAL REGULATOR, TRMB"/>
    <property type="match status" value="1"/>
</dbReference>
<dbReference type="SUPFAM" id="SSF46785">
    <property type="entry name" value="Winged helix' DNA-binding domain"/>
    <property type="match status" value="2"/>
</dbReference>
<dbReference type="InterPro" id="IPR005104">
    <property type="entry name" value="WHTH_HrcA_DNA-bd"/>
</dbReference>
<organism evidence="2">
    <name type="scientific">marine sediment metagenome</name>
    <dbReference type="NCBI Taxonomy" id="412755"/>
    <lineage>
        <taxon>unclassified sequences</taxon>
        <taxon>metagenomes</taxon>
        <taxon>ecological metagenomes</taxon>
    </lineage>
</organism>
<evidence type="ECO:0000313" key="2">
    <source>
        <dbReference type="EMBL" id="KKL93663.1"/>
    </source>
</evidence>
<dbReference type="EMBL" id="LAZR01019126">
    <property type="protein sequence ID" value="KKL93663.1"/>
    <property type="molecule type" value="Genomic_DNA"/>
</dbReference>
<sequence length="223" mass="26517">MSSPNNIESVVLELVKEYLAKKTFFSIKDIIEFVNYRVRSNPNINRNKIEVILKSLIKKRIIIPGTRLMKNNIIENPKRNEIFNLIKKNPSNINQIMKALKMGSNHALWHLSCLEKFQFIRSKKISNRKIFYKFDSNPKFDELYYYLKLEIVQNIINLLKKENKAFKITEITNILKKNHSTVKKYINTLINLKLIEIEKEKNKDLFKLDTKKYSKVKKIIRGI</sequence>
<evidence type="ECO:0000259" key="1">
    <source>
        <dbReference type="Pfam" id="PF03444"/>
    </source>
</evidence>
<dbReference type="GO" id="GO:0006355">
    <property type="term" value="P:regulation of DNA-templated transcription"/>
    <property type="evidence" value="ECO:0007669"/>
    <property type="project" value="InterPro"/>
</dbReference>
<feature type="domain" description="Winged helix-turn-helix transcription repressor HrcA DNA-binding" evidence="1">
    <location>
        <begin position="149"/>
        <end position="196"/>
    </location>
</feature>
<gene>
    <name evidence="2" type="ORF">LCGC14_1872420</name>
</gene>
<reference evidence="2" key="1">
    <citation type="journal article" date="2015" name="Nature">
        <title>Complex archaea that bridge the gap between prokaryotes and eukaryotes.</title>
        <authorList>
            <person name="Spang A."/>
            <person name="Saw J.H."/>
            <person name="Jorgensen S.L."/>
            <person name="Zaremba-Niedzwiedzka K."/>
            <person name="Martijn J."/>
            <person name="Lind A.E."/>
            <person name="van Eijk R."/>
            <person name="Schleper C."/>
            <person name="Guy L."/>
            <person name="Ettema T.J."/>
        </authorList>
    </citation>
    <scope>NUCLEOTIDE SEQUENCE</scope>
</reference>
<proteinExistence type="predicted"/>
<dbReference type="InterPro" id="IPR011991">
    <property type="entry name" value="ArsR-like_HTH"/>
</dbReference>
<dbReference type="PANTHER" id="PTHR36216:SF1">
    <property type="entry name" value="HTH ARSR-TYPE DOMAIN-CONTAINING PROTEIN"/>
    <property type="match status" value="1"/>
</dbReference>
<name>A0A0F9G4P8_9ZZZZ</name>
<dbReference type="AlphaFoldDB" id="A0A0F9G4P8"/>
<dbReference type="GO" id="GO:0003677">
    <property type="term" value="F:DNA binding"/>
    <property type="evidence" value="ECO:0007669"/>
    <property type="project" value="InterPro"/>
</dbReference>
<dbReference type="CDD" id="cd00090">
    <property type="entry name" value="HTH_ARSR"/>
    <property type="match status" value="1"/>
</dbReference>
<dbReference type="Gene3D" id="1.10.10.10">
    <property type="entry name" value="Winged helix-like DNA-binding domain superfamily/Winged helix DNA-binding domain"/>
    <property type="match status" value="2"/>
</dbReference>
<comment type="caution">
    <text evidence="2">The sequence shown here is derived from an EMBL/GenBank/DDBJ whole genome shotgun (WGS) entry which is preliminary data.</text>
</comment>
<dbReference type="InterPro" id="IPR036388">
    <property type="entry name" value="WH-like_DNA-bd_sf"/>
</dbReference>
<dbReference type="Pfam" id="PF03444">
    <property type="entry name" value="WHD_HrcA"/>
    <property type="match status" value="1"/>
</dbReference>
<accession>A0A0F9G4P8</accession>
<protein>
    <recommendedName>
        <fullName evidence="1">Winged helix-turn-helix transcription repressor HrcA DNA-binding domain-containing protein</fullName>
    </recommendedName>
</protein>
<dbReference type="InterPro" id="IPR036390">
    <property type="entry name" value="WH_DNA-bd_sf"/>
</dbReference>